<organism evidence="2 3">
    <name type="scientific">Taxus chinensis</name>
    <name type="common">Chinese yew</name>
    <name type="synonym">Taxus wallichiana var. chinensis</name>
    <dbReference type="NCBI Taxonomy" id="29808"/>
    <lineage>
        <taxon>Eukaryota</taxon>
        <taxon>Viridiplantae</taxon>
        <taxon>Streptophyta</taxon>
        <taxon>Embryophyta</taxon>
        <taxon>Tracheophyta</taxon>
        <taxon>Spermatophyta</taxon>
        <taxon>Pinopsida</taxon>
        <taxon>Pinidae</taxon>
        <taxon>Conifers II</taxon>
        <taxon>Cupressales</taxon>
        <taxon>Taxaceae</taxon>
        <taxon>Taxus</taxon>
    </lineage>
</organism>
<evidence type="ECO:0000313" key="3">
    <source>
        <dbReference type="Proteomes" id="UP000824469"/>
    </source>
</evidence>
<feature type="region of interest" description="Disordered" evidence="1">
    <location>
        <begin position="1"/>
        <end position="24"/>
    </location>
</feature>
<protein>
    <submittedName>
        <fullName evidence="2">Uncharacterized protein</fullName>
    </submittedName>
</protein>
<dbReference type="AlphaFoldDB" id="A0AA38KUH9"/>
<name>A0AA38KUH9_TAXCH</name>
<proteinExistence type="predicted"/>
<evidence type="ECO:0000256" key="1">
    <source>
        <dbReference type="SAM" id="MobiDB-lite"/>
    </source>
</evidence>
<keyword evidence="3" id="KW-1185">Reference proteome</keyword>
<feature type="compositionally biased region" description="Low complexity" evidence="1">
    <location>
        <begin position="9"/>
        <end position="21"/>
    </location>
</feature>
<dbReference type="Proteomes" id="UP000824469">
    <property type="component" value="Unassembled WGS sequence"/>
</dbReference>
<reference evidence="2 3" key="1">
    <citation type="journal article" date="2021" name="Nat. Plants">
        <title>The Taxus genome provides insights into paclitaxel biosynthesis.</title>
        <authorList>
            <person name="Xiong X."/>
            <person name="Gou J."/>
            <person name="Liao Q."/>
            <person name="Li Y."/>
            <person name="Zhou Q."/>
            <person name="Bi G."/>
            <person name="Li C."/>
            <person name="Du R."/>
            <person name="Wang X."/>
            <person name="Sun T."/>
            <person name="Guo L."/>
            <person name="Liang H."/>
            <person name="Lu P."/>
            <person name="Wu Y."/>
            <person name="Zhang Z."/>
            <person name="Ro D.K."/>
            <person name="Shang Y."/>
            <person name="Huang S."/>
            <person name="Yan J."/>
        </authorList>
    </citation>
    <scope>NUCLEOTIDE SEQUENCE [LARGE SCALE GENOMIC DNA]</scope>
    <source>
        <strain evidence="2">Ta-2019</strain>
    </source>
</reference>
<gene>
    <name evidence="2" type="ORF">KI387_010274</name>
</gene>
<accession>A0AA38KUH9</accession>
<comment type="caution">
    <text evidence="2">The sequence shown here is derived from an EMBL/GenBank/DDBJ whole genome shotgun (WGS) entry which is preliminary data.</text>
</comment>
<dbReference type="EMBL" id="JAHRHJ020000008">
    <property type="protein sequence ID" value="KAH9305870.1"/>
    <property type="molecule type" value="Genomic_DNA"/>
</dbReference>
<evidence type="ECO:0000313" key="2">
    <source>
        <dbReference type="EMBL" id="KAH9305870.1"/>
    </source>
</evidence>
<feature type="non-terminal residue" evidence="2">
    <location>
        <position position="1"/>
    </location>
</feature>
<sequence length="126" mass="14291">SYQSSNPWSGEGSTSSESEASITNRITTTKPSHCSWLLDASFVLECLQFYVKQADKTSSEVEAWEEFFHTAGALRTMESCRESHVMLRESKLPLFLLQKLLHMQLGLGISRKGGRDRVRFEENAED</sequence>